<accession>A0A2U3PQ81</accession>
<evidence type="ECO:0000313" key="1">
    <source>
        <dbReference type="EMBL" id="SPP91305.1"/>
    </source>
</evidence>
<organism evidence="1 2">
    <name type="scientific">Bradyrhizobium vignae</name>
    <dbReference type="NCBI Taxonomy" id="1549949"/>
    <lineage>
        <taxon>Bacteria</taxon>
        <taxon>Pseudomonadati</taxon>
        <taxon>Pseudomonadota</taxon>
        <taxon>Alphaproteobacteria</taxon>
        <taxon>Hyphomicrobiales</taxon>
        <taxon>Nitrobacteraceae</taxon>
        <taxon>Bradyrhizobium</taxon>
    </lineage>
</organism>
<dbReference type="KEGG" id="bvz:BRAD3257_0130"/>
<dbReference type="AlphaFoldDB" id="A0A2U3PQ81"/>
<sequence>MAARLLIFAVMPRLDRAIQYAAASRLNHCRLGILDRPIKCSARGHDRRVFGDIADTS</sequence>
<name>A0A2U3PQ81_9BRAD</name>
<reference evidence="1 2" key="1">
    <citation type="submission" date="2018-03" db="EMBL/GenBank/DDBJ databases">
        <authorList>
            <person name="Gully D."/>
        </authorList>
    </citation>
    <scope>NUCLEOTIDE SEQUENCE [LARGE SCALE GENOMIC DNA]</scope>
    <source>
        <strain evidence="1">ORS3257</strain>
    </source>
</reference>
<dbReference type="Proteomes" id="UP000246085">
    <property type="component" value="Chromosome BRAD3257"/>
</dbReference>
<dbReference type="EMBL" id="LS398110">
    <property type="protein sequence ID" value="SPP91305.1"/>
    <property type="molecule type" value="Genomic_DNA"/>
</dbReference>
<proteinExistence type="predicted"/>
<evidence type="ECO:0000313" key="2">
    <source>
        <dbReference type="Proteomes" id="UP000246085"/>
    </source>
</evidence>
<gene>
    <name evidence="1" type="ORF">BRAD3257_0130</name>
</gene>
<protein>
    <submittedName>
        <fullName evidence="1">Uncharacterized protein</fullName>
    </submittedName>
</protein>